<dbReference type="RefSeq" id="WP_210268992.1">
    <property type="nucleotide sequence ID" value="NZ_CP029603.2"/>
</dbReference>
<evidence type="ECO:0000313" key="2">
    <source>
        <dbReference type="EMBL" id="BCE27582.1"/>
    </source>
</evidence>
<feature type="domain" description="PD-(D/E)XK nuclease-like" evidence="1">
    <location>
        <begin position="26"/>
        <end position="312"/>
    </location>
</feature>
<dbReference type="Pfam" id="PF20796">
    <property type="entry name" value="PDDEXK_13"/>
    <property type="match status" value="1"/>
</dbReference>
<protein>
    <recommendedName>
        <fullName evidence="1">PD-(D/E)XK nuclease-like domain-containing protein</fullName>
    </recommendedName>
</protein>
<reference evidence="2" key="1">
    <citation type="submission" date="2020-05" db="EMBL/GenBank/DDBJ databases">
        <title>Complete genome sequence of Bradyrhizobium diazoefficiens XF2 isolated from soybean nodule.</title>
        <authorList>
            <person name="Noda R."/>
            <person name="Kakizaki K."/>
            <person name="Minamisawa K."/>
        </authorList>
    </citation>
    <scope>NUCLEOTIDE SEQUENCE</scope>
    <source>
        <strain evidence="2">XF2</strain>
    </source>
</reference>
<reference evidence="3" key="2">
    <citation type="submission" date="2020-05" db="EMBL/GenBank/DDBJ databases">
        <title>Complete genome sequence of Bradyrhizobium diazoefficiens XF8 isolated from soybean nodule.</title>
        <authorList>
            <person name="Noda R."/>
            <person name="Kakizaki K."/>
            <person name="Minamisawa K."/>
        </authorList>
    </citation>
    <scope>NUCLEOTIDE SEQUENCE</scope>
    <source>
        <strain evidence="3">XF8</strain>
    </source>
</reference>
<evidence type="ECO:0000313" key="3">
    <source>
        <dbReference type="EMBL" id="BCE71269.1"/>
    </source>
</evidence>
<dbReference type="EMBL" id="AP023097">
    <property type="protein sequence ID" value="BCE71269.1"/>
    <property type="molecule type" value="Genomic_DNA"/>
</dbReference>
<sequence length="320" mass="36050">MSIETYGRVPYIPNKTLRQHKVYDGADDRFRSAARLQQALFREERAWPIGRYKTAKGTMRKMGNYLSDAAAAEGANFISADIARLVRHEVAYREDGALIDQARLQANMLSSHPATFNFFGALKLDLGLATKTLRQVAPDLVDEVTGVFFEHSPARWHPSFTNDGTAFDVLFKCFTPQRESAFIAIELKYSESMQEPPATMRPRYDELSRLSGLYKDPEHPALRLNPLQSLWRENMLAQAMVMNGLYSSGRFILVAPRHNRQVQDAVKLYRQHLALAPGAVEFDAISFDDLTSCIARAGATDLAEALHARYCDFNAVDDLI</sequence>
<proteinExistence type="predicted"/>
<name>A0A809XHX0_9BRAD</name>
<dbReference type="EMBL" id="AP023092">
    <property type="protein sequence ID" value="BCE27582.1"/>
    <property type="molecule type" value="Genomic_DNA"/>
</dbReference>
<dbReference type="InterPro" id="IPR048822">
    <property type="entry name" value="PDDEXK_13"/>
</dbReference>
<gene>
    <name evidence="2" type="ORF">XF2B_13510</name>
    <name evidence="3" type="ORF">XF8B_13800</name>
</gene>
<accession>A0A809XHX0</accession>
<dbReference type="AlphaFoldDB" id="A0A809XHX0"/>
<evidence type="ECO:0000259" key="1">
    <source>
        <dbReference type="Pfam" id="PF20796"/>
    </source>
</evidence>
<organism evidence="2">
    <name type="scientific">Bradyrhizobium diazoefficiens</name>
    <dbReference type="NCBI Taxonomy" id="1355477"/>
    <lineage>
        <taxon>Bacteria</taxon>
        <taxon>Pseudomonadati</taxon>
        <taxon>Pseudomonadota</taxon>
        <taxon>Alphaproteobacteria</taxon>
        <taxon>Hyphomicrobiales</taxon>
        <taxon>Nitrobacteraceae</taxon>
        <taxon>Bradyrhizobium</taxon>
    </lineage>
</organism>